<feature type="chain" id="PRO_5041223179" evidence="1">
    <location>
        <begin position="19"/>
        <end position="141"/>
    </location>
</feature>
<name>A0AA38TCC7_9ASTR</name>
<evidence type="ECO:0000256" key="1">
    <source>
        <dbReference type="SAM" id="SignalP"/>
    </source>
</evidence>
<keyword evidence="1" id="KW-0732">Signal</keyword>
<feature type="signal peptide" evidence="1">
    <location>
        <begin position="1"/>
        <end position="18"/>
    </location>
</feature>
<protein>
    <submittedName>
        <fullName evidence="2">Uncharacterized protein</fullName>
    </submittedName>
</protein>
<dbReference type="AlphaFoldDB" id="A0AA38TCC7"/>
<reference evidence="2" key="1">
    <citation type="submission" date="2023-03" db="EMBL/GenBank/DDBJ databases">
        <title>Chromosome-scale reference genome and RAD-based genetic map of yellow starthistle (Centaurea solstitialis) reveal putative structural variation and QTLs associated with invader traits.</title>
        <authorList>
            <person name="Reatini B."/>
            <person name="Cang F.A."/>
            <person name="Jiang Q."/>
            <person name="Mckibben M.T.W."/>
            <person name="Barker M.S."/>
            <person name="Rieseberg L.H."/>
            <person name="Dlugosch K.M."/>
        </authorList>
    </citation>
    <scope>NUCLEOTIDE SEQUENCE</scope>
    <source>
        <strain evidence="2">CAN-66</strain>
        <tissue evidence="2">Leaf</tissue>
    </source>
</reference>
<accession>A0AA38TCC7</accession>
<dbReference type="Proteomes" id="UP001172457">
    <property type="component" value="Chromosome 4"/>
</dbReference>
<evidence type="ECO:0000313" key="2">
    <source>
        <dbReference type="EMBL" id="KAJ9552145.1"/>
    </source>
</evidence>
<gene>
    <name evidence="2" type="ORF">OSB04_016190</name>
</gene>
<proteinExistence type="predicted"/>
<organism evidence="2 3">
    <name type="scientific">Centaurea solstitialis</name>
    <name type="common">yellow star-thistle</name>
    <dbReference type="NCBI Taxonomy" id="347529"/>
    <lineage>
        <taxon>Eukaryota</taxon>
        <taxon>Viridiplantae</taxon>
        <taxon>Streptophyta</taxon>
        <taxon>Embryophyta</taxon>
        <taxon>Tracheophyta</taxon>
        <taxon>Spermatophyta</taxon>
        <taxon>Magnoliopsida</taxon>
        <taxon>eudicotyledons</taxon>
        <taxon>Gunneridae</taxon>
        <taxon>Pentapetalae</taxon>
        <taxon>asterids</taxon>
        <taxon>campanulids</taxon>
        <taxon>Asterales</taxon>
        <taxon>Asteraceae</taxon>
        <taxon>Carduoideae</taxon>
        <taxon>Cardueae</taxon>
        <taxon>Centaureinae</taxon>
        <taxon>Centaurea</taxon>
    </lineage>
</organism>
<comment type="caution">
    <text evidence="2">The sequence shown here is derived from an EMBL/GenBank/DDBJ whole genome shotgun (WGS) entry which is preliminary data.</text>
</comment>
<sequence length="141" mass="15567">MFWLVLSYVVLAYQTLDTCPVLSCSVLSCPVLSCPVCVPNAPLPNNFLSTHALFVGKPSVKFVSNSLPIVLCRSDLMCQLIQANHGREENLRLTTSIDTSMEDLPAELTNGYPLKTSRQDHHPLQACLQEVAGFSIRLFLC</sequence>
<keyword evidence="3" id="KW-1185">Reference proteome</keyword>
<dbReference type="EMBL" id="JARYMX010000004">
    <property type="protein sequence ID" value="KAJ9552145.1"/>
    <property type="molecule type" value="Genomic_DNA"/>
</dbReference>
<evidence type="ECO:0000313" key="3">
    <source>
        <dbReference type="Proteomes" id="UP001172457"/>
    </source>
</evidence>